<proteinExistence type="predicted"/>
<evidence type="ECO:0000313" key="2">
    <source>
        <dbReference type="Proteomes" id="UP000182360"/>
    </source>
</evidence>
<gene>
    <name evidence="1" type="ORF">SAMN04487977_1046</name>
</gene>
<dbReference type="Proteomes" id="UP000182360">
    <property type="component" value="Unassembled WGS sequence"/>
</dbReference>
<reference evidence="1 2" key="1">
    <citation type="submission" date="2016-10" db="EMBL/GenBank/DDBJ databases">
        <authorList>
            <person name="de Groot N.N."/>
        </authorList>
    </citation>
    <scope>NUCLEOTIDE SEQUENCE [LARGE SCALE GENOMIC DNA]</scope>
    <source>
        <strain evidence="1 2">B25</strain>
    </source>
</reference>
<dbReference type="EMBL" id="FOFU01000004">
    <property type="protein sequence ID" value="SEQ36241.1"/>
    <property type="molecule type" value="Genomic_DNA"/>
</dbReference>
<dbReference type="STRING" id="163.SAMN04487775_103232"/>
<evidence type="ECO:0000313" key="1">
    <source>
        <dbReference type="EMBL" id="SEQ36241.1"/>
    </source>
</evidence>
<dbReference type="SUPFAM" id="SSF109604">
    <property type="entry name" value="HD-domain/PDEase-like"/>
    <property type="match status" value="1"/>
</dbReference>
<keyword evidence="2" id="KW-1185">Reference proteome</keyword>
<name>A0A1H9FE67_9SPIR</name>
<organism evidence="1 2">
    <name type="scientific">Treponema bryantii</name>
    <dbReference type="NCBI Taxonomy" id="163"/>
    <lineage>
        <taxon>Bacteria</taxon>
        <taxon>Pseudomonadati</taxon>
        <taxon>Spirochaetota</taxon>
        <taxon>Spirochaetia</taxon>
        <taxon>Spirochaetales</taxon>
        <taxon>Treponemataceae</taxon>
        <taxon>Treponema</taxon>
    </lineage>
</organism>
<sequence>MSKPHYEMKTDKPQNMNEQQMLQLSSIHFAPYIQLATALIGKARHAGGNMFRHQMDTFAILLDYGYIDPVLLKASIIHDTIEDIPGFIPDLITNADDDGPEVLKLVHEVTRKEEENKKQFLCRILDEGSQKAKILKCADRISNMISLGYVTDPAFIERYCDETEFFLLPMAIQVDFNMYQELINLIMTRRRYLEDGGYFDNRHKPTTSADSTK</sequence>
<protein>
    <submittedName>
        <fullName evidence="1">HD domain-containing protein</fullName>
    </submittedName>
</protein>
<dbReference type="OrthoDB" id="358450at2"/>
<dbReference type="AlphaFoldDB" id="A0A1H9FE67"/>
<accession>A0A1H9FE67</accession>
<dbReference type="eggNOG" id="COG0317">
    <property type="taxonomic scope" value="Bacteria"/>
</dbReference>
<dbReference type="Gene3D" id="1.10.3210.10">
    <property type="entry name" value="Hypothetical protein af1432"/>
    <property type="match status" value="1"/>
</dbReference>